<dbReference type="PANTHER" id="PTHR30055">
    <property type="entry name" value="HTH-TYPE TRANSCRIPTIONAL REGULATOR RUTR"/>
    <property type="match status" value="1"/>
</dbReference>
<dbReference type="SUPFAM" id="SSF46689">
    <property type="entry name" value="Homeodomain-like"/>
    <property type="match status" value="1"/>
</dbReference>
<name>A0A0K2VYT9_MESPL</name>
<protein>
    <submittedName>
        <fullName evidence="4">TetR family transcription regulator</fullName>
    </submittedName>
</protein>
<dbReference type="EMBL" id="CCND01000013">
    <property type="protein sequence ID" value="CDX57072.1"/>
    <property type="molecule type" value="Genomic_DNA"/>
</dbReference>
<dbReference type="GO" id="GO:0003700">
    <property type="term" value="F:DNA-binding transcription factor activity"/>
    <property type="evidence" value="ECO:0007669"/>
    <property type="project" value="TreeGrafter"/>
</dbReference>
<evidence type="ECO:0000256" key="1">
    <source>
        <dbReference type="ARBA" id="ARBA00023125"/>
    </source>
</evidence>
<gene>
    <name evidence="4" type="ORF">MPL1032_200038</name>
</gene>
<accession>A0A0K2VYT9</accession>
<organism evidence="4 5">
    <name type="scientific">Mesorhizobium plurifarium</name>
    <dbReference type="NCBI Taxonomy" id="69974"/>
    <lineage>
        <taxon>Bacteria</taxon>
        <taxon>Pseudomonadati</taxon>
        <taxon>Pseudomonadota</taxon>
        <taxon>Alphaproteobacteria</taxon>
        <taxon>Hyphomicrobiales</taxon>
        <taxon>Phyllobacteriaceae</taxon>
        <taxon>Mesorhizobium</taxon>
    </lineage>
</organism>
<reference evidence="5" key="1">
    <citation type="submission" date="2014-08" db="EMBL/GenBank/DDBJ databases">
        <authorList>
            <person name="Edwards T."/>
        </authorList>
    </citation>
    <scope>NUCLEOTIDE SEQUENCE [LARGE SCALE GENOMIC DNA]</scope>
</reference>
<dbReference type="GO" id="GO:0000976">
    <property type="term" value="F:transcription cis-regulatory region binding"/>
    <property type="evidence" value="ECO:0007669"/>
    <property type="project" value="TreeGrafter"/>
</dbReference>
<dbReference type="PRINTS" id="PR00455">
    <property type="entry name" value="HTHTETR"/>
</dbReference>
<evidence type="ECO:0000259" key="3">
    <source>
        <dbReference type="PROSITE" id="PS50977"/>
    </source>
</evidence>
<feature type="DNA-binding region" description="H-T-H motif" evidence="2">
    <location>
        <begin position="42"/>
        <end position="61"/>
    </location>
</feature>
<dbReference type="InterPro" id="IPR050109">
    <property type="entry name" value="HTH-type_TetR-like_transc_reg"/>
</dbReference>
<feature type="domain" description="HTH tetR-type" evidence="3">
    <location>
        <begin position="19"/>
        <end position="79"/>
    </location>
</feature>
<dbReference type="PANTHER" id="PTHR30055:SF200">
    <property type="entry name" value="HTH-TYPE TRANSCRIPTIONAL REPRESSOR BDCR"/>
    <property type="match status" value="1"/>
</dbReference>
<dbReference type="PROSITE" id="PS50977">
    <property type="entry name" value="HTH_TETR_2"/>
    <property type="match status" value="1"/>
</dbReference>
<evidence type="ECO:0000313" key="4">
    <source>
        <dbReference type="EMBL" id="CDX57072.1"/>
    </source>
</evidence>
<dbReference type="SUPFAM" id="SSF48498">
    <property type="entry name" value="Tetracyclin repressor-like, C-terminal domain"/>
    <property type="match status" value="1"/>
</dbReference>
<dbReference type="Proteomes" id="UP000182888">
    <property type="component" value="Unassembled WGS sequence"/>
</dbReference>
<dbReference type="InterPro" id="IPR009057">
    <property type="entry name" value="Homeodomain-like_sf"/>
</dbReference>
<dbReference type="PROSITE" id="PS01081">
    <property type="entry name" value="HTH_TETR_1"/>
    <property type="match status" value="1"/>
</dbReference>
<sequence>MVACIFTSRYTHVMNEKANPTRKRLVDAATKLFYAEGIGRVSVDAVAEKAGLTKRTLYYHFKSKDDLIAAYLDGCDQPNLEQMAGWFDAAEGGADKKVEAIFTNLARVARHPKWKGCGFLRTAAELAAMPGHPAVKAGARHKTNFEKWLAGALSSHDVGAAKMLAREIVLLMDGAFSSMLIHHNPDYVNAAGHAAATLIRARMAGKHEA</sequence>
<dbReference type="Gene3D" id="1.10.357.10">
    <property type="entry name" value="Tetracycline Repressor, domain 2"/>
    <property type="match status" value="1"/>
</dbReference>
<dbReference type="AlphaFoldDB" id="A0A0K2VYT9"/>
<evidence type="ECO:0000313" key="5">
    <source>
        <dbReference type="Proteomes" id="UP000182888"/>
    </source>
</evidence>
<dbReference type="Pfam" id="PF00440">
    <property type="entry name" value="TetR_N"/>
    <property type="match status" value="1"/>
</dbReference>
<evidence type="ECO:0000256" key="2">
    <source>
        <dbReference type="PROSITE-ProRule" id="PRU00335"/>
    </source>
</evidence>
<dbReference type="InterPro" id="IPR001647">
    <property type="entry name" value="HTH_TetR"/>
</dbReference>
<dbReference type="InterPro" id="IPR023772">
    <property type="entry name" value="DNA-bd_HTH_TetR-type_CS"/>
</dbReference>
<proteinExistence type="predicted"/>
<dbReference type="InterPro" id="IPR036271">
    <property type="entry name" value="Tet_transcr_reg_TetR-rel_C_sf"/>
</dbReference>
<keyword evidence="1 2" id="KW-0238">DNA-binding</keyword>